<dbReference type="InterPro" id="IPR001867">
    <property type="entry name" value="OmpR/PhoB-type_DNA-bd"/>
</dbReference>
<evidence type="ECO:0000256" key="1">
    <source>
        <dbReference type="ARBA" id="ARBA00022553"/>
    </source>
</evidence>
<dbReference type="Pfam" id="PF00486">
    <property type="entry name" value="Trans_reg_C"/>
    <property type="match status" value="1"/>
</dbReference>
<reference evidence="10" key="2">
    <citation type="submission" date="2021-04" db="EMBL/GenBank/DDBJ databases">
        <authorList>
            <person name="Gilroy R."/>
        </authorList>
    </citation>
    <scope>NUCLEOTIDE SEQUENCE</scope>
    <source>
        <strain evidence="10">23274</strain>
    </source>
</reference>
<dbReference type="GO" id="GO:0006355">
    <property type="term" value="P:regulation of DNA-templated transcription"/>
    <property type="evidence" value="ECO:0007669"/>
    <property type="project" value="InterPro"/>
</dbReference>
<accession>A0A9D2AAX9</accession>
<keyword evidence="4 7" id="KW-0238">DNA-binding</keyword>
<name>A0A9D2AAX9_9BACT</name>
<evidence type="ECO:0000259" key="9">
    <source>
        <dbReference type="PROSITE" id="PS51755"/>
    </source>
</evidence>
<sequence>MVMTQQLSVLYAEDHRETARRFAQEMEAYGFEVHAVHDGLAALQAFRDLKPDIVVLDYRMPGANGLEAAAVIRKEDSKVPILILSSYSEYAVTTLKKGYADFIRKDATTEEICLRIEKAWRASQHLLPADKVTGASDEVYYLSEDSLYNASTLTLSIDEKRIPLGSKLGKLFARLCQEQNHFVPVEALCEELWGIYSKNKKKQLQDYVSQLRKILEDIPEVAVRYIDSKGFLLHTIDY</sequence>
<dbReference type="InterPro" id="IPR036388">
    <property type="entry name" value="WH-like_DNA-bd_sf"/>
</dbReference>
<dbReference type="GO" id="GO:0000156">
    <property type="term" value="F:phosphorelay response regulator activity"/>
    <property type="evidence" value="ECO:0007669"/>
    <property type="project" value="TreeGrafter"/>
</dbReference>
<organism evidence="10 11">
    <name type="scientific">Candidatus Odoribacter faecigallinarum</name>
    <dbReference type="NCBI Taxonomy" id="2838706"/>
    <lineage>
        <taxon>Bacteria</taxon>
        <taxon>Pseudomonadati</taxon>
        <taxon>Bacteroidota</taxon>
        <taxon>Bacteroidia</taxon>
        <taxon>Bacteroidales</taxon>
        <taxon>Odoribacteraceae</taxon>
        <taxon>Odoribacter</taxon>
    </lineage>
</organism>
<feature type="modified residue" description="4-aspartylphosphate" evidence="6">
    <location>
        <position position="57"/>
    </location>
</feature>
<dbReference type="Gene3D" id="3.40.50.2300">
    <property type="match status" value="1"/>
</dbReference>
<dbReference type="GO" id="GO:0000976">
    <property type="term" value="F:transcription cis-regulatory region binding"/>
    <property type="evidence" value="ECO:0007669"/>
    <property type="project" value="TreeGrafter"/>
</dbReference>
<reference evidence="10" key="1">
    <citation type="journal article" date="2021" name="PeerJ">
        <title>Extensive microbial diversity within the chicken gut microbiome revealed by metagenomics and culture.</title>
        <authorList>
            <person name="Gilroy R."/>
            <person name="Ravi A."/>
            <person name="Getino M."/>
            <person name="Pursley I."/>
            <person name="Horton D.L."/>
            <person name="Alikhan N.F."/>
            <person name="Baker D."/>
            <person name="Gharbi K."/>
            <person name="Hall N."/>
            <person name="Watson M."/>
            <person name="Adriaenssens E.M."/>
            <person name="Foster-Nyarko E."/>
            <person name="Jarju S."/>
            <person name="Secka A."/>
            <person name="Antonio M."/>
            <person name="Oren A."/>
            <person name="Chaudhuri R.R."/>
            <person name="La Ragione R."/>
            <person name="Hildebrand F."/>
            <person name="Pallen M.J."/>
        </authorList>
    </citation>
    <scope>NUCLEOTIDE SEQUENCE</scope>
    <source>
        <strain evidence="10">23274</strain>
    </source>
</reference>
<dbReference type="GO" id="GO:0032993">
    <property type="term" value="C:protein-DNA complex"/>
    <property type="evidence" value="ECO:0007669"/>
    <property type="project" value="TreeGrafter"/>
</dbReference>
<dbReference type="GO" id="GO:0005829">
    <property type="term" value="C:cytosol"/>
    <property type="evidence" value="ECO:0007669"/>
    <property type="project" value="TreeGrafter"/>
</dbReference>
<evidence type="ECO:0000256" key="5">
    <source>
        <dbReference type="ARBA" id="ARBA00023163"/>
    </source>
</evidence>
<dbReference type="AlphaFoldDB" id="A0A9D2AAX9"/>
<dbReference type="PANTHER" id="PTHR48111">
    <property type="entry name" value="REGULATOR OF RPOS"/>
    <property type="match status" value="1"/>
</dbReference>
<evidence type="ECO:0000259" key="8">
    <source>
        <dbReference type="PROSITE" id="PS50110"/>
    </source>
</evidence>
<dbReference type="SUPFAM" id="SSF52172">
    <property type="entry name" value="CheY-like"/>
    <property type="match status" value="1"/>
</dbReference>
<dbReference type="EMBL" id="DXFT01000063">
    <property type="protein sequence ID" value="HIX03113.1"/>
    <property type="molecule type" value="Genomic_DNA"/>
</dbReference>
<dbReference type="Pfam" id="PF00072">
    <property type="entry name" value="Response_reg"/>
    <property type="match status" value="1"/>
</dbReference>
<gene>
    <name evidence="10" type="ORF">H9863_03230</name>
</gene>
<feature type="domain" description="Response regulatory" evidence="8">
    <location>
        <begin position="8"/>
        <end position="120"/>
    </location>
</feature>
<proteinExistence type="predicted"/>
<dbReference type="InterPro" id="IPR001789">
    <property type="entry name" value="Sig_transdc_resp-reg_receiver"/>
</dbReference>
<evidence type="ECO:0000313" key="11">
    <source>
        <dbReference type="Proteomes" id="UP000824202"/>
    </source>
</evidence>
<comment type="caution">
    <text evidence="10">The sequence shown here is derived from an EMBL/GenBank/DDBJ whole genome shotgun (WGS) entry which is preliminary data.</text>
</comment>
<dbReference type="InterPro" id="IPR039420">
    <property type="entry name" value="WalR-like"/>
</dbReference>
<dbReference type="Gene3D" id="1.10.10.10">
    <property type="entry name" value="Winged helix-like DNA-binding domain superfamily/Winged helix DNA-binding domain"/>
    <property type="match status" value="1"/>
</dbReference>
<dbReference type="CDD" id="cd00156">
    <property type="entry name" value="REC"/>
    <property type="match status" value="1"/>
</dbReference>
<evidence type="ECO:0000256" key="2">
    <source>
        <dbReference type="ARBA" id="ARBA00023012"/>
    </source>
</evidence>
<keyword evidence="5" id="KW-0804">Transcription</keyword>
<dbReference type="PROSITE" id="PS51755">
    <property type="entry name" value="OMPR_PHOB"/>
    <property type="match status" value="1"/>
</dbReference>
<evidence type="ECO:0000256" key="4">
    <source>
        <dbReference type="ARBA" id="ARBA00023125"/>
    </source>
</evidence>
<dbReference type="SUPFAM" id="SSF46894">
    <property type="entry name" value="C-terminal effector domain of the bipartite response regulators"/>
    <property type="match status" value="1"/>
</dbReference>
<keyword evidence="3" id="KW-0805">Transcription regulation</keyword>
<dbReference type="SMART" id="SM00448">
    <property type="entry name" value="REC"/>
    <property type="match status" value="1"/>
</dbReference>
<evidence type="ECO:0000256" key="6">
    <source>
        <dbReference type="PROSITE-ProRule" id="PRU00169"/>
    </source>
</evidence>
<evidence type="ECO:0000313" key="10">
    <source>
        <dbReference type="EMBL" id="HIX03113.1"/>
    </source>
</evidence>
<dbReference type="PANTHER" id="PTHR48111:SF1">
    <property type="entry name" value="TWO-COMPONENT RESPONSE REGULATOR ORR33"/>
    <property type="match status" value="1"/>
</dbReference>
<dbReference type="InterPro" id="IPR011006">
    <property type="entry name" value="CheY-like_superfamily"/>
</dbReference>
<dbReference type="InterPro" id="IPR016032">
    <property type="entry name" value="Sig_transdc_resp-reg_C-effctor"/>
</dbReference>
<keyword evidence="1 6" id="KW-0597">Phosphoprotein</keyword>
<evidence type="ECO:0000256" key="7">
    <source>
        <dbReference type="PROSITE-ProRule" id="PRU01091"/>
    </source>
</evidence>
<feature type="domain" description="OmpR/PhoB-type" evidence="9">
    <location>
        <begin position="137"/>
        <end position="238"/>
    </location>
</feature>
<dbReference type="Proteomes" id="UP000824202">
    <property type="component" value="Unassembled WGS sequence"/>
</dbReference>
<evidence type="ECO:0000256" key="3">
    <source>
        <dbReference type="ARBA" id="ARBA00023015"/>
    </source>
</evidence>
<keyword evidence="2" id="KW-0902">Two-component regulatory system</keyword>
<protein>
    <submittedName>
        <fullName evidence="10">Response regulator</fullName>
    </submittedName>
</protein>
<dbReference type="PROSITE" id="PS50110">
    <property type="entry name" value="RESPONSE_REGULATORY"/>
    <property type="match status" value="1"/>
</dbReference>
<feature type="DNA-binding region" description="OmpR/PhoB-type" evidence="7">
    <location>
        <begin position="137"/>
        <end position="238"/>
    </location>
</feature>